<dbReference type="PANTHER" id="PTHR48098">
    <property type="entry name" value="ENTEROCHELIN ESTERASE-RELATED"/>
    <property type="match status" value="1"/>
</dbReference>
<evidence type="ECO:0000313" key="1">
    <source>
        <dbReference type="EMBL" id="AYD90864.1"/>
    </source>
</evidence>
<proteinExistence type="predicted"/>
<keyword evidence="1" id="KW-0378">Hydrolase</keyword>
<gene>
    <name evidence="1" type="ORF">D5R93_06880</name>
</gene>
<keyword evidence="2" id="KW-1185">Reference proteome</keyword>
<dbReference type="SUPFAM" id="SSF53474">
    <property type="entry name" value="alpha/beta-Hydrolases"/>
    <property type="match status" value="1"/>
</dbReference>
<dbReference type="PANTHER" id="PTHR48098:SF6">
    <property type="entry name" value="FERRI-BACILLIBACTIN ESTERASE BESA"/>
    <property type="match status" value="1"/>
</dbReference>
<reference evidence="1 2" key="1">
    <citation type="submission" date="2018-09" db="EMBL/GenBank/DDBJ databases">
        <authorList>
            <person name="Li J."/>
        </authorList>
    </citation>
    <scope>NUCLEOTIDE SEQUENCE [LARGE SCALE GENOMIC DNA]</scope>
    <source>
        <strain evidence="1 2">2129</strain>
    </source>
</reference>
<evidence type="ECO:0000313" key="2">
    <source>
        <dbReference type="Proteomes" id="UP000273001"/>
    </source>
</evidence>
<dbReference type="Proteomes" id="UP000273001">
    <property type="component" value="Chromosome"/>
</dbReference>
<dbReference type="InterPro" id="IPR000801">
    <property type="entry name" value="Esterase-like"/>
</dbReference>
<accession>A0ABM6Z6J2</accession>
<dbReference type="EMBL" id="CP032514">
    <property type="protein sequence ID" value="AYD90864.1"/>
    <property type="molecule type" value="Genomic_DNA"/>
</dbReference>
<dbReference type="InterPro" id="IPR050583">
    <property type="entry name" value="Mycobacterial_A85_antigen"/>
</dbReference>
<dbReference type="GO" id="GO:0016787">
    <property type="term" value="F:hydrolase activity"/>
    <property type="evidence" value="ECO:0007669"/>
    <property type="project" value="UniProtKB-KW"/>
</dbReference>
<dbReference type="Pfam" id="PF00756">
    <property type="entry name" value="Esterase"/>
    <property type="match status" value="1"/>
</dbReference>
<dbReference type="Gene3D" id="3.40.50.1820">
    <property type="entry name" value="alpha/beta hydrolase"/>
    <property type="match status" value="1"/>
</dbReference>
<dbReference type="InterPro" id="IPR029058">
    <property type="entry name" value="AB_hydrolase_fold"/>
</dbReference>
<name>A0ABM6Z6J2_9ACTO</name>
<protein>
    <submittedName>
        <fullName evidence="1">Alpha/beta hydrolase</fullName>
    </submittedName>
</protein>
<dbReference type="RefSeq" id="WP_120205884.1">
    <property type="nucleotide sequence ID" value="NZ_CP032514.1"/>
</dbReference>
<sequence>MKYVRPDLAVCYEGTVGRTGPVIYVIDMSGRPFEIDDLCAGLAATVVAIPVEEWDDSLTPWPAPGLYPGDPDFAGDADRTLKELLDTALPVVDDHFGLVPSQRAICGYSLAGLFAMYAFVHSDTFAAAGCLSASVWYEGWLDHLRSLPLELSGKFAFLSIGSQEREAPEKILHRVQDNMEACAGILHQAGCETRFEVGPGNHMQYARERFIAGLGAIDAFFRQERSAPRPS</sequence>
<organism evidence="1 2">
    <name type="scientific">Actinomyces lilanjuaniae</name>
    <dbReference type="NCBI Taxonomy" id="2321394"/>
    <lineage>
        <taxon>Bacteria</taxon>
        <taxon>Bacillati</taxon>
        <taxon>Actinomycetota</taxon>
        <taxon>Actinomycetes</taxon>
        <taxon>Actinomycetales</taxon>
        <taxon>Actinomycetaceae</taxon>
        <taxon>Actinomyces</taxon>
    </lineage>
</organism>